<sequence>MLNCGRVFEHYKRDIVTAALYYKMAAEKECSEAMIKLAKLLQKCEGEKEDIIYYVKKAVEYGDPEGMFMLGQIYEEGKYLEKNIDESKKFFQMAEENGFVND</sequence>
<gene>
    <name evidence="2" type="ORF">TRFO_14664</name>
</gene>
<dbReference type="AlphaFoldDB" id="A0A1J4KUC5"/>
<comment type="caution">
    <text evidence="2">The sequence shown here is derived from an EMBL/GenBank/DDBJ whole genome shotgun (WGS) entry which is preliminary data.</text>
</comment>
<dbReference type="RefSeq" id="XP_068368017.1">
    <property type="nucleotide sequence ID" value="XM_068497949.1"/>
</dbReference>
<dbReference type="PANTHER" id="PTHR11102">
    <property type="entry name" value="SEL-1-LIKE PROTEIN"/>
    <property type="match status" value="1"/>
</dbReference>
<dbReference type="VEuPathDB" id="TrichDB:TRFO_14664"/>
<evidence type="ECO:0000313" key="2">
    <source>
        <dbReference type="EMBL" id="OHT14881.1"/>
    </source>
</evidence>
<comment type="similarity">
    <text evidence="1">Belongs to the sel-1 family.</text>
</comment>
<name>A0A1J4KUC5_9EUKA</name>
<dbReference type="OrthoDB" id="272077at2759"/>
<accession>A0A1J4KUC5</accession>
<dbReference type="GeneID" id="94832653"/>
<dbReference type="InterPro" id="IPR050767">
    <property type="entry name" value="Sel1_AlgK"/>
</dbReference>
<keyword evidence="3" id="KW-1185">Reference proteome</keyword>
<dbReference type="Proteomes" id="UP000179807">
    <property type="component" value="Unassembled WGS sequence"/>
</dbReference>
<evidence type="ECO:0008006" key="4">
    <source>
        <dbReference type="Google" id="ProtNLM"/>
    </source>
</evidence>
<protein>
    <recommendedName>
        <fullName evidence="4">Sel1 repeat family protein</fullName>
    </recommendedName>
</protein>
<evidence type="ECO:0000313" key="3">
    <source>
        <dbReference type="Proteomes" id="UP000179807"/>
    </source>
</evidence>
<dbReference type="EMBL" id="MLAK01000303">
    <property type="protein sequence ID" value="OHT14881.1"/>
    <property type="molecule type" value="Genomic_DNA"/>
</dbReference>
<dbReference type="InterPro" id="IPR011990">
    <property type="entry name" value="TPR-like_helical_dom_sf"/>
</dbReference>
<dbReference type="Pfam" id="PF08238">
    <property type="entry name" value="Sel1"/>
    <property type="match status" value="2"/>
</dbReference>
<dbReference type="Gene3D" id="1.25.40.10">
    <property type="entry name" value="Tetratricopeptide repeat domain"/>
    <property type="match status" value="1"/>
</dbReference>
<organism evidence="2 3">
    <name type="scientific">Tritrichomonas foetus</name>
    <dbReference type="NCBI Taxonomy" id="1144522"/>
    <lineage>
        <taxon>Eukaryota</taxon>
        <taxon>Metamonada</taxon>
        <taxon>Parabasalia</taxon>
        <taxon>Tritrichomonadida</taxon>
        <taxon>Tritrichomonadidae</taxon>
        <taxon>Tritrichomonas</taxon>
    </lineage>
</organism>
<reference evidence="2" key="1">
    <citation type="submission" date="2016-10" db="EMBL/GenBank/DDBJ databases">
        <authorList>
            <person name="Benchimol M."/>
            <person name="Almeida L.G."/>
            <person name="Vasconcelos A.T."/>
            <person name="Perreira-Neves A."/>
            <person name="Rosa I.A."/>
            <person name="Tasca T."/>
            <person name="Bogo M.R."/>
            <person name="de Souza W."/>
        </authorList>
    </citation>
    <scope>NUCLEOTIDE SEQUENCE [LARGE SCALE GENOMIC DNA]</scope>
    <source>
        <strain evidence="2">K</strain>
    </source>
</reference>
<dbReference type="SUPFAM" id="SSF81901">
    <property type="entry name" value="HCP-like"/>
    <property type="match status" value="1"/>
</dbReference>
<evidence type="ECO:0000256" key="1">
    <source>
        <dbReference type="ARBA" id="ARBA00038101"/>
    </source>
</evidence>
<dbReference type="SMART" id="SM00671">
    <property type="entry name" value="SEL1"/>
    <property type="match status" value="1"/>
</dbReference>
<dbReference type="PANTHER" id="PTHR11102:SF160">
    <property type="entry name" value="ERAD-ASSOCIATED E3 UBIQUITIN-PROTEIN LIGASE COMPONENT HRD3"/>
    <property type="match status" value="1"/>
</dbReference>
<proteinExistence type="inferred from homology"/>
<dbReference type="InterPro" id="IPR006597">
    <property type="entry name" value="Sel1-like"/>
</dbReference>